<protein>
    <submittedName>
        <fullName evidence="2">Uncharacterized protein</fullName>
    </submittedName>
</protein>
<feature type="compositionally biased region" description="Basic and acidic residues" evidence="1">
    <location>
        <begin position="145"/>
        <end position="171"/>
    </location>
</feature>
<feature type="region of interest" description="Disordered" evidence="1">
    <location>
        <begin position="118"/>
        <end position="171"/>
    </location>
</feature>
<dbReference type="AlphaFoldDB" id="A0A8H6FBC6"/>
<proteinExistence type="predicted"/>
<feature type="compositionally biased region" description="Low complexity" evidence="1">
    <location>
        <begin position="128"/>
        <end position="138"/>
    </location>
</feature>
<keyword evidence="3" id="KW-1185">Reference proteome</keyword>
<organism evidence="2 3">
    <name type="scientific">Letharia lupina</name>
    <dbReference type="NCBI Taxonomy" id="560253"/>
    <lineage>
        <taxon>Eukaryota</taxon>
        <taxon>Fungi</taxon>
        <taxon>Dikarya</taxon>
        <taxon>Ascomycota</taxon>
        <taxon>Pezizomycotina</taxon>
        <taxon>Lecanoromycetes</taxon>
        <taxon>OSLEUM clade</taxon>
        <taxon>Lecanoromycetidae</taxon>
        <taxon>Lecanorales</taxon>
        <taxon>Lecanorineae</taxon>
        <taxon>Parmeliaceae</taxon>
        <taxon>Letharia</taxon>
    </lineage>
</organism>
<evidence type="ECO:0000256" key="1">
    <source>
        <dbReference type="SAM" id="MobiDB-lite"/>
    </source>
</evidence>
<comment type="caution">
    <text evidence="2">The sequence shown here is derived from an EMBL/GenBank/DDBJ whole genome shotgun (WGS) entry which is preliminary data.</text>
</comment>
<dbReference type="Proteomes" id="UP000593566">
    <property type="component" value="Unassembled WGS sequence"/>
</dbReference>
<accession>A0A8H6FBC6</accession>
<evidence type="ECO:0000313" key="3">
    <source>
        <dbReference type="Proteomes" id="UP000593566"/>
    </source>
</evidence>
<dbReference type="GeneID" id="59329689"/>
<gene>
    <name evidence="2" type="ORF">HO133_001273</name>
</gene>
<dbReference type="RefSeq" id="XP_037151622.1">
    <property type="nucleotide sequence ID" value="XM_037292203.1"/>
</dbReference>
<dbReference type="EMBL" id="JACCJB010000012">
    <property type="protein sequence ID" value="KAF6222187.1"/>
    <property type="molecule type" value="Genomic_DNA"/>
</dbReference>
<sequence>MAFCPGERGLYVLQAQCTDVRLLGQAARQEWHSEARDLPRITSMLDIDPEKTAVRSQDCFTTRVKRLAKVFPRPLYTTFHVHFYEHDAANTFDEVAEGKPSSPVPPRQRSIPISLGMPRWRTKPPKPAHTATATVTTARIPSETRLSEPYEPDVRPNSRKLRMELRGHKQE</sequence>
<evidence type="ECO:0000313" key="2">
    <source>
        <dbReference type="EMBL" id="KAF6222187.1"/>
    </source>
</evidence>
<reference evidence="2 3" key="1">
    <citation type="journal article" date="2020" name="Genomics">
        <title>Complete, high-quality genomes from long-read metagenomic sequencing of two wolf lichen thalli reveals enigmatic genome architecture.</title>
        <authorList>
            <person name="McKenzie S.K."/>
            <person name="Walston R.F."/>
            <person name="Allen J.L."/>
        </authorList>
    </citation>
    <scope>NUCLEOTIDE SEQUENCE [LARGE SCALE GENOMIC DNA]</scope>
    <source>
        <strain evidence="2">WasteWater1</strain>
    </source>
</reference>
<name>A0A8H6FBC6_9LECA</name>